<evidence type="ECO:0000313" key="2">
    <source>
        <dbReference type="WBParaSite" id="JU765_v2.g17508.t1"/>
    </source>
</evidence>
<dbReference type="WBParaSite" id="JU765_v2.g17508.t1">
    <property type="protein sequence ID" value="JU765_v2.g17508.t1"/>
    <property type="gene ID" value="JU765_v2.g17508"/>
</dbReference>
<protein>
    <submittedName>
        <fullName evidence="2">Uncharacterized protein</fullName>
    </submittedName>
</protein>
<accession>A0AC34QLY6</accession>
<proteinExistence type="predicted"/>
<dbReference type="Proteomes" id="UP000887576">
    <property type="component" value="Unplaced"/>
</dbReference>
<reference evidence="2" key="1">
    <citation type="submission" date="2022-11" db="UniProtKB">
        <authorList>
            <consortium name="WormBaseParasite"/>
        </authorList>
    </citation>
    <scope>IDENTIFICATION</scope>
</reference>
<organism evidence="1 2">
    <name type="scientific">Panagrolaimus sp. JU765</name>
    <dbReference type="NCBI Taxonomy" id="591449"/>
    <lineage>
        <taxon>Eukaryota</taxon>
        <taxon>Metazoa</taxon>
        <taxon>Ecdysozoa</taxon>
        <taxon>Nematoda</taxon>
        <taxon>Chromadorea</taxon>
        <taxon>Rhabditida</taxon>
        <taxon>Tylenchina</taxon>
        <taxon>Panagrolaimomorpha</taxon>
        <taxon>Panagrolaimoidea</taxon>
        <taxon>Panagrolaimidae</taxon>
        <taxon>Panagrolaimus</taxon>
    </lineage>
</organism>
<name>A0AC34QLY6_9BILA</name>
<sequence>MDDDFCFDCISKEFRFEGLIPRKVVSLTVIVGERSKDHGCVREMNNFKNHVKVAENLPSVNFSTSDYVLKRRLYEISTPIMKKKLWNCSKKTAHLGKKVVSYIVTKVWRGDMLSERLLVHEWNQDAVIDLRKGLELEGVQLEKARRFIDYNYTSLQLEHVFYDTAMEFCNDNVYKASLQGVHCAVGIFTNQMPNLDVLIWKDPIRLMPGWERYLPRNFEHVIITASDPLEYDLLASYLDIQRFSFIMEIRLDKFFNSPKLHTYFRPKNAGEQKPRLLLRWTDGYTHYLIGDFVTK</sequence>
<evidence type="ECO:0000313" key="1">
    <source>
        <dbReference type="Proteomes" id="UP000887576"/>
    </source>
</evidence>